<proteinExistence type="predicted"/>
<dbReference type="PANTHER" id="PTHR43818:SF11">
    <property type="entry name" value="BCDNA.GH03377"/>
    <property type="match status" value="1"/>
</dbReference>
<dbReference type="InterPro" id="IPR000683">
    <property type="entry name" value="Gfo/Idh/MocA-like_OxRdtase_N"/>
</dbReference>
<dbReference type="RefSeq" id="WP_116856227.1">
    <property type="nucleotide sequence ID" value="NZ_QTJV01000010.1"/>
</dbReference>
<dbReference type="InterPro" id="IPR036291">
    <property type="entry name" value="NAD(P)-bd_dom_sf"/>
</dbReference>
<keyword evidence="4" id="KW-1185">Reference proteome</keyword>
<dbReference type="Pfam" id="PF01408">
    <property type="entry name" value="GFO_IDH_MocA"/>
    <property type="match status" value="1"/>
</dbReference>
<dbReference type="Proteomes" id="UP000261174">
    <property type="component" value="Unassembled WGS sequence"/>
</dbReference>
<evidence type="ECO:0000313" key="3">
    <source>
        <dbReference type="EMBL" id="RFM32141.1"/>
    </source>
</evidence>
<dbReference type="Gene3D" id="3.40.50.720">
    <property type="entry name" value="NAD(P)-binding Rossmann-like Domain"/>
    <property type="match status" value="1"/>
</dbReference>
<comment type="caution">
    <text evidence="3">The sequence shown here is derived from an EMBL/GenBank/DDBJ whole genome shotgun (WGS) entry which is preliminary data.</text>
</comment>
<evidence type="ECO:0000313" key="4">
    <source>
        <dbReference type="Proteomes" id="UP000261174"/>
    </source>
</evidence>
<gene>
    <name evidence="3" type="ORF">DXN04_25495</name>
</gene>
<evidence type="ECO:0000259" key="2">
    <source>
        <dbReference type="Pfam" id="PF01408"/>
    </source>
</evidence>
<sequence>MHNQKRREFFRNVALIVPALAVMPSSLFSKNVCKGLRIGFIGTGIWGRLYLSAALTQKDLTITAICDADKASLQEGLQLFKGFHRPLVFDSWQQLLASDEVDVVIIATPAHTHYTIAKAAMLAGKHVACGPVMGETVEEHKDIVKTSQQTGRHYFTLDEQSYRHDLQAIADVDFGTLDQVIAGAPYDVLPPQADTYPLYPSLFLQGLLGPGNQIKTVAATTKQMDYVVHKVNPKTGKHKMLVKKGEIPLICLTTTNGQQVYLQTEKGYTTGTHIHGTGGSWIDYTRSMRMSDNQWEEDQLHLQQHAASPVASALNELFKILKSSVPQQSVHTAANSSLIALLGRQSATQGGKIFAFPDYRLI</sequence>
<reference evidence="3 4" key="1">
    <citation type="submission" date="2018-08" db="EMBL/GenBank/DDBJ databases">
        <title>Chitinophaga sp. K20C18050901, a novel bacterium isolated from forest soil.</title>
        <authorList>
            <person name="Wang C."/>
        </authorList>
    </citation>
    <scope>NUCLEOTIDE SEQUENCE [LARGE SCALE GENOMIC DNA]</scope>
    <source>
        <strain evidence="3 4">K20C18050901</strain>
    </source>
</reference>
<organism evidence="3 4">
    <name type="scientific">Chitinophaga silvisoli</name>
    <dbReference type="NCBI Taxonomy" id="2291814"/>
    <lineage>
        <taxon>Bacteria</taxon>
        <taxon>Pseudomonadati</taxon>
        <taxon>Bacteroidota</taxon>
        <taxon>Chitinophagia</taxon>
        <taxon>Chitinophagales</taxon>
        <taxon>Chitinophagaceae</taxon>
        <taxon>Chitinophaga</taxon>
    </lineage>
</organism>
<feature type="domain" description="Gfo/Idh/MocA-like oxidoreductase N-terminal" evidence="2">
    <location>
        <begin position="36"/>
        <end position="154"/>
    </location>
</feature>
<dbReference type="EMBL" id="QTJV01000010">
    <property type="protein sequence ID" value="RFM32141.1"/>
    <property type="molecule type" value="Genomic_DNA"/>
</dbReference>
<dbReference type="SUPFAM" id="SSF51735">
    <property type="entry name" value="NAD(P)-binding Rossmann-fold domains"/>
    <property type="match status" value="1"/>
</dbReference>
<dbReference type="OrthoDB" id="9771072at2"/>
<dbReference type="AlphaFoldDB" id="A0A3E1NW16"/>
<accession>A0A3E1NW16</accession>
<dbReference type="GO" id="GO:0000166">
    <property type="term" value="F:nucleotide binding"/>
    <property type="evidence" value="ECO:0007669"/>
    <property type="project" value="InterPro"/>
</dbReference>
<keyword evidence="1" id="KW-0560">Oxidoreductase</keyword>
<evidence type="ECO:0000256" key="1">
    <source>
        <dbReference type="ARBA" id="ARBA00023002"/>
    </source>
</evidence>
<protein>
    <submittedName>
        <fullName evidence="3">Gfo/Idh/MocA family oxidoreductase</fullName>
    </submittedName>
</protein>
<dbReference type="Gene3D" id="3.30.360.10">
    <property type="entry name" value="Dihydrodipicolinate Reductase, domain 2"/>
    <property type="match status" value="1"/>
</dbReference>
<dbReference type="InterPro" id="IPR050463">
    <property type="entry name" value="Gfo/Idh/MocA_oxidrdct_glycsds"/>
</dbReference>
<dbReference type="PANTHER" id="PTHR43818">
    <property type="entry name" value="BCDNA.GH03377"/>
    <property type="match status" value="1"/>
</dbReference>
<dbReference type="GO" id="GO:0016491">
    <property type="term" value="F:oxidoreductase activity"/>
    <property type="evidence" value="ECO:0007669"/>
    <property type="project" value="UniProtKB-KW"/>
</dbReference>
<name>A0A3E1NW16_9BACT</name>